<dbReference type="PANTHER" id="PTHR39189">
    <property type="entry name" value="UPF0173 METAL-DEPENDENT HYDROLASE YTKL"/>
    <property type="match status" value="1"/>
</dbReference>
<dbReference type="Pfam" id="PF13483">
    <property type="entry name" value="Lactamase_B_3"/>
    <property type="match status" value="1"/>
</dbReference>
<accession>A0A1F6MD81</accession>
<gene>
    <name evidence="1" type="ORF">A2754_00325</name>
</gene>
<sequence>MHITWLGQTCVKLQTKHLDEDVVVLIDAYKPDSGDFPRSFSPQLALFSEGQENTVTLSQNPFILDTLGECEVKEVLATTWPTDTGTIVFKINAENMSLVHLGRMTKKPDLEALEKLGSIDVLFLPVGGGKNSLSPEDAGSLVTALEPRIVIPIGYQCDTDTNALPLTAFIKELGIKPETTDKKIILKKKDLPQDETKLIVLEKNI</sequence>
<evidence type="ECO:0008006" key="3">
    <source>
        <dbReference type="Google" id="ProtNLM"/>
    </source>
</evidence>
<evidence type="ECO:0000313" key="2">
    <source>
        <dbReference type="Proteomes" id="UP000177953"/>
    </source>
</evidence>
<dbReference type="EMBL" id="MFPU01000034">
    <property type="protein sequence ID" value="OGH69589.1"/>
    <property type="molecule type" value="Genomic_DNA"/>
</dbReference>
<dbReference type="Proteomes" id="UP000177953">
    <property type="component" value="Unassembled WGS sequence"/>
</dbReference>
<evidence type="ECO:0000313" key="1">
    <source>
        <dbReference type="EMBL" id="OGH69589.1"/>
    </source>
</evidence>
<name>A0A1F6MD81_9BACT</name>
<protein>
    <recommendedName>
        <fullName evidence="3">Zn-dependent hydrolase</fullName>
    </recommendedName>
</protein>
<organism evidence="1 2">
    <name type="scientific">Candidatus Magasanikbacteria bacterium RIFCSPHIGHO2_01_FULL_47_8</name>
    <dbReference type="NCBI Taxonomy" id="1798673"/>
    <lineage>
        <taxon>Bacteria</taxon>
        <taxon>Candidatus Magasanikiibacteriota</taxon>
    </lineage>
</organism>
<comment type="caution">
    <text evidence="1">The sequence shown here is derived from an EMBL/GenBank/DDBJ whole genome shotgun (WGS) entry which is preliminary data.</text>
</comment>
<dbReference type="InterPro" id="IPR036866">
    <property type="entry name" value="RibonucZ/Hydroxyglut_hydro"/>
</dbReference>
<dbReference type="PANTHER" id="PTHR39189:SF1">
    <property type="entry name" value="UPF0173 METAL-DEPENDENT HYDROLASE YTKL"/>
    <property type="match status" value="1"/>
</dbReference>
<reference evidence="1 2" key="1">
    <citation type="journal article" date="2016" name="Nat. Commun.">
        <title>Thousands of microbial genomes shed light on interconnected biogeochemical processes in an aquifer system.</title>
        <authorList>
            <person name="Anantharaman K."/>
            <person name="Brown C.T."/>
            <person name="Hug L.A."/>
            <person name="Sharon I."/>
            <person name="Castelle C.J."/>
            <person name="Probst A.J."/>
            <person name="Thomas B.C."/>
            <person name="Singh A."/>
            <person name="Wilkins M.J."/>
            <person name="Karaoz U."/>
            <person name="Brodie E.L."/>
            <person name="Williams K.H."/>
            <person name="Hubbard S.S."/>
            <person name="Banfield J.F."/>
        </authorList>
    </citation>
    <scope>NUCLEOTIDE SEQUENCE [LARGE SCALE GENOMIC DNA]</scope>
</reference>
<dbReference type="Gene3D" id="3.60.15.10">
    <property type="entry name" value="Ribonuclease Z/Hydroxyacylglutathione hydrolase-like"/>
    <property type="match status" value="1"/>
</dbReference>
<dbReference type="SUPFAM" id="SSF56281">
    <property type="entry name" value="Metallo-hydrolase/oxidoreductase"/>
    <property type="match status" value="1"/>
</dbReference>
<proteinExistence type="predicted"/>
<dbReference type="AlphaFoldDB" id="A0A1F6MD81"/>